<dbReference type="GO" id="GO:0006950">
    <property type="term" value="P:response to stress"/>
    <property type="evidence" value="ECO:0007669"/>
    <property type="project" value="UniProtKB-ARBA"/>
</dbReference>
<dbReference type="CDD" id="cd19438">
    <property type="entry name" value="lipocalin_Blc-like"/>
    <property type="match status" value="1"/>
</dbReference>
<gene>
    <name evidence="4" type="ORF">AMOL_0612</name>
    <name evidence="5" type="ORF">CPU12_04745</name>
</gene>
<dbReference type="EMBL" id="NXFY01000005">
    <property type="protein sequence ID" value="PHO18591.1"/>
    <property type="molecule type" value="Genomic_DNA"/>
</dbReference>
<evidence type="ECO:0000256" key="1">
    <source>
        <dbReference type="ARBA" id="ARBA00006889"/>
    </source>
</evidence>
<dbReference type="Proteomes" id="UP000221222">
    <property type="component" value="Unassembled WGS sequence"/>
</dbReference>
<dbReference type="PANTHER" id="PTHR10612:SF34">
    <property type="entry name" value="APOLIPOPROTEIN D"/>
    <property type="match status" value="1"/>
</dbReference>
<dbReference type="PRINTS" id="PR01171">
    <property type="entry name" value="BCTLIPOCALIN"/>
</dbReference>
<evidence type="ECO:0000313" key="7">
    <source>
        <dbReference type="Proteomes" id="UP000262712"/>
    </source>
</evidence>
<organism evidence="5 6">
    <name type="scientific">Malaciobacter molluscorum LMG 25693</name>
    <dbReference type="NCBI Taxonomy" id="870501"/>
    <lineage>
        <taxon>Bacteria</taxon>
        <taxon>Pseudomonadati</taxon>
        <taxon>Campylobacterota</taxon>
        <taxon>Epsilonproteobacteria</taxon>
        <taxon>Campylobacterales</taxon>
        <taxon>Arcobacteraceae</taxon>
        <taxon>Malaciobacter</taxon>
    </lineage>
</organism>
<keyword evidence="6" id="KW-1185">Reference proteome</keyword>
<reference evidence="4 7" key="2">
    <citation type="submission" date="2018-08" db="EMBL/GenBank/DDBJ databases">
        <title>Complete genome of the Arcobacter molluscorum type strain LMG 25693.</title>
        <authorList>
            <person name="Miller W.G."/>
            <person name="Yee E."/>
            <person name="Bono J.L."/>
        </authorList>
    </citation>
    <scope>NUCLEOTIDE SEQUENCE [LARGE SCALE GENOMIC DNA]</scope>
    <source>
        <strain evidence="4 7">CECT 7696</strain>
    </source>
</reference>
<dbReference type="InterPro" id="IPR012674">
    <property type="entry name" value="Calycin"/>
</dbReference>
<evidence type="ECO:0000256" key="2">
    <source>
        <dbReference type="PIRNR" id="PIRNR036893"/>
    </source>
</evidence>
<reference evidence="5 6" key="1">
    <citation type="submission" date="2017-09" db="EMBL/GenBank/DDBJ databases">
        <title>Arcobacter canalis sp. nov., a new species isolated from a water canal contaminated with urban sewage.</title>
        <authorList>
            <person name="Perez-Cataluna A."/>
            <person name="Salas-Masso N."/>
            <person name="Figueras M.J."/>
        </authorList>
    </citation>
    <scope>NUCLEOTIDE SEQUENCE [LARGE SCALE GENOMIC DNA]</scope>
    <source>
        <strain evidence="5 6">F98-3</strain>
    </source>
</reference>
<dbReference type="RefSeq" id="WP_099341942.1">
    <property type="nucleotide sequence ID" value="NZ_CP032098.1"/>
</dbReference>
<protein>
    <submittedName>
        <fullName evidence="4">Lipocalin domain-containing protein</fullName>
    </submittedName>
</protein>
<evidence type="ECO:0000313" key="6">
    <source>
        <dbReference type="Proteomes" id="UP000221222"/>
    </source>
</evidence>
<name>A0A2G1DJE1_9BACT</name>
<dbReference type="PANTHER" id="PTHR10612">
    <property type="entry name" value="APOLIPOPROTEIN D"/>
    <property type="match status" value="1"/>
</dbReference>
<dbReference type="InterPro" id="IPR047202">
    <property type="entry name" value="Lipocalin_Blc-like_dom"/>
</dbReference>
<accession>A0A2G1DJE1</accession>
<dbReference type="KEGG" id="amol:AMOL_0612"/>
<dbReference type="AlphaFoldDB" id="A0A2G1DJE1"/>
<dbReference type="PIRSF" id="PIRSF036893">
    <property type="entry name" value="Lipocalin_ApoD"/>
    <property type="match status" value="1"/>
</dbReference>
<feature type="chain" id="PRO_5044535666" evidence="2">
    <location>
        <begin position="18"/>
        <end position="172"/>
    </location>
</feature>
<dbReference type="EMBL" id="CP032098">
    <property type="protein sequence ID" value="AXX91614.1"/>
    <property type="molecule type" value="Genomic_DNA"/>
</dbReference>
<keyword evidence="2" id="KW-0732">Signal</keyword>
<feature type="domain" description="Lipocalin/cytosolic fatty-acid binding" evidence="3">
    <location>
        <begin position="24"/>
        <end position="164"/>
    </location>
</feature>
<sequence length="172" mass="20269">MLIRLLLITFFSLNAYALKPVQFVSIEKFSGLWYEIARTPNSYQENCVASSVEYVLKNNEYKIYNRCFENEIGGKLISYNGVGQSASKNKNSVAKIDMTYFWIFTKRYNIAYIDKDYKSALVTDEDNEHIWIMSRTPKMKKKKLDLILDKLKDHIDLNTLIYTKQDKQGRYK</sequence>
<dbReference type="InterPro" id="IPR022271">
    <property type="entry name" value="Lipocalin_ApoD"/>
</dbReference>
<evidence type="ECO:0000259" key="3">
    <source>
        <dbReference type="Pfam" id="PF08212"/>
    </source>
</evidence>
<dbReference type="SUPFAM" id="SSF50814">
    <property type="entry name" value="Lipocalins"/>
    <property type="match status" value="1"/>
</dbReference>
<dbReference type="InterPro" id="IPR002446">
    <property type="entry name" value="Lipocalin_bac"/>
</dbReference>
<evidence type="ECO:0000313" key="4">
    <source>
        <dbReference type="EMBL" id="AXX91614.1"/>
    </source>
</evidence>
<dbReference type="InterPro" id="IPR000566">
    <property type="entry name" value="Lipocln_cytosolic_FA-bd_dom"/>
</dbReference>
<dbReference type="Pfam" id="PF08212">
    <property type="entry name" value="Lipocalin_2"/>
    <property type="match status" value="1"/>
</dbReference>
<proteinExistence type="inferred from homology"/>
<comment type="similarity">
    <text evidence="1 2">Belongs to the calycin superfamily. Lipocalin family.</text>
</comment>
<dbReference type="Gene3D" id="2.40.128.20">
    <property type="match status" value="1"/>
</dbReference>
<dbReference type="Proteomes" id="UP000262712">
    <property type="component" value="Chromosome"/>
</dbReference>
<evidence type="ECO:0000313" key="5">
    <source>
        <dbReference type="EMBL" id="PHO18591.1"/>
    </source>
</evidence>
<feature type="signal peptide" evidence="2">
    <location>
        <begin position="1"/>
        <end position="17"/>
    </location>
</feature>